<dbReference type="STRING" id="1198029.A0A1U7LGM6"/>
<dbReference type="OrthoDB" id="66881at2759"/>
<proteinExistence type="inferred from homology"/>
<dbReference type="InterPro" id="IPR000960">
    <property type="entry name" value="Flavin_mOase"/>
</dbReference>
<accession>A0A1U7LGM6</accession>
<evidence type="ECO:0000256" key="3">
    <source>
        <dbReference type="ARBA" id="ARBA00022827"/>
    </source>
</evidence>
<protein>
    <submittedName>
        <fullName evidence="6">Thiol-specific monooxygenase</fullName>
    </submittedName>
</protein>
<dbReference type="GO" id="GO:0004499">
    <property type="term" value="F:N,N-dimethylaniline monooxygenase activity"/>
    <property type="evidence" value="ECO:0007669"/>
    <property type="project" value="InterPro"/>
</dbReference>
<evidence type="ECO:0000256" key="2">
    <source>
        <dbReference type="ARBA" id="ARBA00022630"/>
    </source>
</evidence>
<dbReference type="InterPro" id="IPR020946">
    <property type="entry name" value="Flavin_mOase-like"/>
</dbReference>
<sequence>MQKRVAVIGAGASGLAAIKALRSEDAFSTIKAFERKKSVGGVWVYNSNASPWRSMSSRDFNLEDKPVDCEYISPMYETLYTNLPSKLMAFNGFPFPEGTDMFPHRSVVLKYLQDYAFDLLELISFESEVIDTWKEGSEWVLRVKYSEREIEERFDFLCVASGHYEVPAIPVTEGLTDFANRFPGRVMHAKYYRRPEEFKNQKILVIGNGASGLDITIQLADTALLPILRSIRSTSQLPWLPNPQILEVPPISHFCADENAIYLKDGQKLTEIDKVIFATGYYYSLPFMNRFCHGENALISDGERIRGLYEQIFWIQDPSLAFVGLPWQIVPFPIAEGEGCVMARVWSGRLWLPTKEKMLIAESERIAETGEDRKFHCFGYPKDCEYGQFLYDWCMQAGKGGQVPSEWNGERRELRACSKELKIEQLARENKG</sequence>
<dbReference type="PRINTS" id="PR00370">
    <property type="entry name" value="FMOXYGENASE"/>
</dbReference>
<dbReference type="InterPro" id="IPR050346">
    <property type="entry name" value="FMO-like"/>
</dbReference>
<gene>
    <name evidence="6" type="ORF">NEOLI_000959</name>
</gene>
<evidence type="ECO:0000313" key="7">
    <source>
        <dbReference type="Proteomes" id="UP000186594"/>
    </source>
</evidence>
<comment type="caution">
    <text evidence="6">The sequence shown here is derived from an EMBL/GenBank/DDBJ whole genome shotgun (WGS) entry which is preliminary data.</text>
</comment>
<keyword evidence="3" id="KW-0274">FAD</keyword>
<dbReference type="GO" id="GO:0050660">
    <property type="term" value="F:flavin adenine dinucleotide binding"/>
    <property type="evidence" value="ECO:0007669"/>
    <property type="project" value="InterPro"/>
</dbReference>
<evidence type="ECO:0000256" key="1">
    <source>
        <dbReference type="ARBA" id="ARBA00009183"/>
    </source>
</evidence>
<keyword evidence="2" id="KW-0285">Flavoprotein</keyword>
<name>A0A1U7LGM6_NEOID</name>
<evidence type="ECO:0000256" key="4">
    <source>
        <dbReference type="ARBA" id="ARBA00022857"/>
    </source>
</evidence>
<keyword evidence="4" id="KW-0521">NADP</keyword>
<dbReference type="AlphaFoldDB" id="A0A1U7LGM6"/>
<keyword evidence="5" id="KW-0560">Oxidoreductase</keyword>
<dbReference type="Pfam" id="PF00743">
    <property type="entry name" value="FMO-like"/>
    <property type="match status" value="2"/>
</dbReference>
<dbReference type="PIRSF" id="PIRSF000332">
    <property type="entry name" value="FMO"/>
    <property type="match status" value="1"/>
</dbReference>
<dbReference type="SUPFAM" id="SSF51905">
    <property type="entry name" value="FAD/NAD(P)-binding domain"/>
    <property type="match status" value="2"/>
</dbReference>
<keyword evidence="6" id="KW-0503">Monooxygenase</keyword>
<organism evidence="6 7">
    <name type="scientific">Neolecta irregularis (strain DAH-3)</name>
    <dbReference type="NCBI Taxonomy" id="1198029"/>
    <lineage>
        <taxon>Eukaryota</taxon>
        <taxon>Fungi</taxon>
        <taxon>Dikarya</taxon>
        <taxon>Ascomycota</taxon>
        <taxon>Taphrinomycotina</taxon>
        <taxon>Neolectales</taxon>
        <taxon>Neolectaceae</taxon>
        <taxon>Neolecta</taxon>
    </lineage>
</organism>
<dbReference type="Gene3D" id="3.50.50.60">
    <property type="entry name" value="FAD/NAD(P)-binding domain"/>
    <property type="match status" value="2"/>
</dbReference>
<comment type="similarity">
    <text evidence="1">Belongs to the FMO family.</text>
</comment>
<dbReference type="InterPro" id="IPR036188">
    <property type="entry name" value="FAD/NAD-bd_sf"/>
</dbReference>
<evidence type="ECO:0000313" key="6">
    <source>
        <dbReference type="EMBL" id="OLL21778.1"/>
    </source>
</evidence>
<dbReference type="EMBL" id="LXFE01004245">
    <property type="protein sequence ID" value="OLL21778.1"/>
    <property type="molecule type" value="Genomic_DNA"/>
</dbReference>
<dbReference type="Proteomes" id="UP000186594">
    <property type="component" value="Unassembled WGS sequence"/>
</dbReference>
<dbReference type="PANTHER" id="PTHR23023">
    <property type="entry name" value="DIMETHYLANILINE MONOOXYGENASE"/>
    <property type="match status" value="1"/>
</dbReference>
<dbReference type="GO" id="GO:0050661">
    <property type="term" value="F:NADP binding"/>
    <property type="evidence" value="ECO:0007669"/>
    <property type="project" value="InterPro"/>
</dbReference>
<keyword evidence="7" id="KW-1185">Reference proteome</keyword>
<reference evidence="6 7" key="1">
    <citation type="submission" date="2016-04" db="EMBL/GenBank/DDBJ databases">
        <title>Evolutionary innovation and constraint leading to complex multicellularity in the Ascomycota.</title>
        <authorList>
            <person name="Cisse O."/>
            <person name="Nguyen A."/>
            <person name="Hewitt D.A."/>
            <person name="Jedd G."/>
            <person name="Stajich J.E."/>
        </authorList>
    </citation>
    <scope>NUCLEOTIDE SEQUENCE [LARGE SCALE GENOMIC DNA]</scope>
    <source>
        <strain evidence="6 7">DAH-3</strain>
    </source>
</reference>
<dbReference type="OMA" id="WFGQSHT"/>
<evidence type="ECO:0000256" key="5">
    <source>
        <dbReference type="ARBA" id="ARBA00023002"/>
    </source>
</evidence>